<keyword evidence="2" id="KW-0436">Ligase</keyword>
<sequence length="714" mass="80661">MFIEKDTNMNNFWIQCVIKAISYAGLVYDILSFPVYFLLQRPWSRRSMSHRIKAKPISSDNTQITYRSVDPPREIHLKMVQANIDTLEKMLKYMKETHQEKLCLGTRQVLSEEDEVQANGKVFKKYKMGDYTWRNFIETEQEACNFGYGIRKLGVKPKDNVVIFSETRAEWMIAAHGLFKHSCTIVTIYATLGEEGIIHGVNETEVSVIITSHELMPKLRSILDKIPKVTTIIFFEDQLQKTDTKGFERIKTISYSKVIEAGIKNKVEPVAPSTNDTAIIMYTSGSTGTPKGVLISHGNCIATLKCFCDVVEIHPDDILLGFLPLAHVFELLAESVCLLTGVPIGYSSPNTLIDSSTKIMKGSKGDASVLRPTCITAVPLILDRICKGITDKINKGSPLQKAIFKYCYDYKVLWCRRGFNTPLLDFIIFKKITKLMGGRLRLMISGGAPLSAETHEQIRLCLCVDVCQGYGLTETTTASCVMDKHDMTYGRVGAPSSLVDLRLINWEEGNYRVTNKPYPQGEIVIGSKSVAMGYYKMPELSKESFFEEDGKRWFRTGDIGEIYPDGVLKIIDRKKDLVKLQAGEYVSLGRVEAEMKTCPLVENICVYGDPSKHYCVALVVPAEKMLMELAENLNIHNKNFEELCASPIIEKAVARELIEHAKKCKLEKFEIPAAITLCKDTWTTETGMVTAAFKIKRKVIQERYKEEIKRMYAS</sequence>
<dbReference type="Proteomes" id="UP001107558">
    <property type="component" value="Chromosome 2"/>
</dbReference>
<dbReference type="FunFam" id="3.40.50.12780:FF:000026">
    <property type="entry name" value="Uncharacterized protein, isoform B"/>
    <property type="match status" value="1"/>
</dbReference>
<accession>A0A9J6C928</accession>
<protein>
    <recommendedName>
        <fullName evidence="7">long-chain-fatty-acid--CoA ligase</fullName>
        <ecNumber evidence="7">6.2.1.3</ecNumber>
    </recommendedName>
</protein>
<dbReference type="Pfam" id="PF00501">
    <property type="entry name" value="AMP-binding"/>
    <property type="match status" value="1"/>
</dbReference>
<evidence type="ECO:0000256" key="6">
    <source>
        <dbReference type="ARBA" id="ARBA00024484"/>
    </source>
</evidence>
<keyword evidence="4" id="KW-0443">Lipid metabolism</keyword>
<dbReference type="SUPFAM" id="SSF56801">
    <property type="entry name" value="Acetyl-CoA synthetase-like"/>
    <property type="match status" value="1"/>
</dbReference>
<organism evidence="10 11">
    <name type="scientific">Polypedilum vanderplanki</name>
    <name type="common">Sleeping chironomid midge</name>
    <dbReference type="NCBI Taxonomy" id="319348"/>
    <lineage>
        <taxon>Eukaryota</taxon>
        <taxon>Metazoa</taxon>
        <taxon>Ecdysozoa</taxon>
        <taxon>Arthropoda</taxon>
        <taxon>Hexapoda</taxon>
        <taxon>Insecta</taxon>
        <taxon>Pterygota</taxon>
        <taxon>Neoptera</taxon>
        <taxon>Endopterygota</taxon>
        <taxon>Diptera</taxon>
        <taxon>Nematocera</taxon>
        <taxon>Chironomoidea</taxon>
        <taxon>Chironomidae</taxon>
        <taxon>Chironominae</taxon>
        <taxon>Polypedilum</taxon>
        <taxon>Polypedilum</taxon>
    </lineage>
</organism>
<comment type="catalytic activity">
    <reaction evidence="6">
        <text>a long-chain fatty acid + ATP + CoA = a long-chain fatty acyl-CoA + AMP + diphosphate</text>
        <dbReference type="Rhea" id="RHEA:15421"/>
        <dbReference type="ChEBI" id="CHEBI:30616"/>
        <dbReference type="ChEBI" id="CHEBI:33019"/>
        <dbReference type="ChEBI" id="CHEBI:57287"/>
        <dbReference type="ChEBI" id="CHEBI:57560"/>
        <dbReference type="ChEBI" id="CHEBI:83139"/>
        <dbReference type="ChEBI" id="CHEBI:456215"/>
        <dbReference type="EC" id="6.2.1.3"/>
    </reaction>
    <physiologicalReaction direction="left-to-right" evidence="6">
        <dbReference type="Rhea" id="RHEA:15422"/>
    </physiologicalReaction>
</comment>
<evidence type="ECO:0000256" key="1">
    <source>
        <dbReference type="ARBA" id="ARBA00006432"/>
    </source>
</evidence>
<keyword evidence="3" id="KW-0547">Nucleotide-binding</keyword>
<evidence type="ECO:0000256" key="5">
    <source>
        <dbReference type="ARBA" id="ARBA00022840"/>
    </source>
</evidence>
<evidence type="ECO:0000256" key="2">
    <source>
        <dbReference type="ARBA" id="ARBA00022598"/>
    </source>
</evidence>
<dbReference type="Gene3D" id="3.30.300.30">
    <property type="match status" value="1"/>
</dbReference>
<dbReference type="InterPro" id="IPR045851">
    <property type="entry name" value="AMP-bd_C_sf"/>
</dbReference>
<dbReference type="GO" id="GO:0030182">
    <property type="term" value="P:neuron differentiation"/>
    <property type="evidence" value="ECO:0007669"/>
    <property type="project" value="TreeGrafter"/>
</dbReference>
<evidence type="ECO:0000256" key="3">
    <source>
        <dbReference type="ARBA" id="ARBA00022741"/>
    </source>
</evidence>
<evidence type="ECO:0000256" key="4">
    <source>
        <dbReference type="ARBA" id="ARBA00022832"/>
    </source>
</evidence>
<comment type="caution">
    <text evidence="10">The sequence shown here is derived from an EMBL/GenBank/DDBJ whole genome shotgun (WGS) entry which is preliminary data.</text>
</comment>
<keyword evidence="4" id="KW-0276">Fatty acid metabolism</keyword>
<dbReference type="Gene3D" id="3.40.50.12780">
    <property type="entry name" value="N-terminal domain of ligase-like"/>
    <property type="match status" value="1"/>
</dbReference>
<gene>
    <name evidence="10" type="ORF">PVAND_007971</name>
</gene>
<evidence type="ECO:0000256" key="8">
    <source>
        <dbReference type="SAM" id="Phobius"/>
    </source>
</evidence>
<evidence type="ECO:0000259" key="9">
    <source>
        <dbReference type="Pfam" id="PF00501"/>
    </source>
</evidence>
<evidence type="ECO:0000256" key="7">
    <source>
        <dbReference type="ARBA" id="ARBA00026121"/>
    </source>
</evidence>
<keyword evidence="11" id="KW-1185">Reference proteome</keyword>
<comment type="similarity">
    <text evidence="1">Belongs to the ATP-dependent AMP-binding enzyme family.</text>
</comment>
<reference evidence="10" key="1">
    <citation type="submission" date="2021-03" db="EMBL/GenBank/DDBJ databases">
        <title>Chromosome level genome of the anhydrobiotic midge Polypedilum vanderplanki.</title>
        <authorList>
            <person name="Yoshida Y."/>
            <person name="Kikawada T."/>
            <person name="Gusev O."/>
        </authorList>
    </citation>
    <scope>NUCLEOTIDE SEQUENCE</scope>
    <source>
        <strain evidence="10">NIAS01</strain>
        <tissue evidence="10">Whole body or cell culture</tissue>
    </source>
</reference>
<dbReference type="GO" id="GO:0005811">
    <property type="term" value="C:lipid droplet"/>
    <property type="evidence" value="ECO:0007669"/>
    <property type="project" value="TreeGrafter"/>
</dbReference>
<dbReference type="AlphaFoldDB" id="A0A9J6C928"/>
<dbReference type="GO" id="GO:0005783">
    <property type="term" value="C:endoplasmic reticulum"/>
    <property type="evidence" value="ECO:0007669"/>
    <property type="project" value="TreeGrafter"/>
</dbReference>
<feature type="domain" description="AMP-dependent synthetase/ligase" evidence="9">
    <location>
        <begin position="126"/>
        <end position="535"/>
    </location>
</feature>
<dbReference type="PANTHER" id="PTHR43272:SF83">
    <property type="entry name" value="ACYL-COA SYNTHETASE LONG-CHAIN, ISOFORM J"/>
    <property type="match status" value="1"/>
</dbReference>
<keyword evidence="8" id="KW-0472">Membrane</keyword>
<dbReference type="GO" id="GO:0005886">
    <property type="term" value="C:plasma membrane"/>
    <property type="evidence" value="ECO:0007669"/>
    <property type="project" value="TreeGrafter"/>
</dbReference>
<keyword evidence="8" id="KW-1133">Transmembrane helix</keyword>
<feature type="transmembrane region" description="Helical" evidence="8">
    <location>
        <begin position="12"/>
        <end position="39"/>
    </location>
</feature>
<name>A0A9J6C928_POLVA</name>
<dbReference type="GO" id="GO:0005524">
    <property type="term" value="F:ATP binding"/>
    <property type="evidence" value="ECO:0007669"/>
    <property type="project" value="UniProtKB-KW"/>
</dbReference>
<proteinExistence type="inferred from homology"/>
<evidence type="ECO:0000313" key="10">
    <source>
        <dbReference type="EMBL" id="KAG5678283.1"/>
    </source>
</evidence>
<dbReference type="InterPro" id="IPR000873">
    <property type="entry name" value="AMP-dep_synth/lig_dom"/>
</dbReference>
<dbReference type="EC" id="6.2.1.3" evidence="7"/>
<dbReference type="GO" id="GO:0035336">
    <property type="term" value="P:long-chain fatty-acyl-CoA metabolic process"/>
    <property type="evidence" value="ECO:0007669"/>
    <property type="project" value="TreeGrafter"/>
</dbReference>
<evidence type="ECO:0000313" key="11">
    <source>
        <dbReference type="Proteomes" id="UP001107558"/>
    </source>
</evidence>
<dbReference type="PROSITE" id="PS00455">
    <property type="entry name" value="AMP_BINDING"/>
    <property type="match status" value="1"/>
</dbReference>
<keyword evidence="8" id="KW-0812">Transmembrane</keyword>
<dbReference type="OrthoDB" id="1700726at2759"/>
<dbReference type="PANTHER" id="PTHR43272">
    <property type="entry name" value="LONG-CHAIN-FATTY-ACID--COA LIGASE"/>
    <property type="match status" value="1"/>
</dbReference>
<dbReference type="InterPro" id="IPR042099">
    <property type="entry name" value="ANL_N_sf"/>
</dbReference>
<dbReference type="GO" id="GO:0090433">
    <property type="term" value="F:palmitoyl-CoA ligase activity"/>
    <property type="evidence" value="ECO:0007669"/>
    <property type="project" value="TreeGrafter"/>
</dbReference>
<keyword evidence="5" id="KW-0067">ATP-binding</keyword>
<dbReference type="InterPro" id="IPR020845">
    <property type="entry name" value="AMP-binding_CS"/>
</dbReference>
<dbReference type="EMBL" id="JADBJN010000002">
    <property type="protein sequence ID" value="KAG5678283.1"/>
    <property type="molecule type" value="Genomic_DNA"/>
</dbReference>